<feature type="region of interest" description="Disordered" evidence="1">
    <location>
        <begin position="64"/>
        <end position="139"/>
    </location>
</feature>
<evidence type="ECO:0000313" key="3">
    <source>
        <dbReference type="Proteomes" id="UP001164746"/>
    </source>
</evidence>
<protein>
    <submittedName>
        <fullName evidence="2">Uncharacterized protein</fullName>
    </submittedName>
</protein>
<accession>A0ABY7G0U1</accession>
<evidence type="ECO:0000256" key="1">
    <source>
        <dbReference type="SAM" id="MobiDB-lite"/>
    </source>
</evidence>
<reference evidence="2" key="1">
    <citation type="submission" date="2022-11" db="EMBL/GenBank/DDBJ databases">
        <title>Centuries of genome instability and evolution in soft-shell clam transmissible cancer (bioRxiv).</title>
        <authorList>
            <person name="Hart S.F.M."/>
            <person name="Yonemitsu M.A."/>
            <person name="Giersch R.M."/>
            <person name="Beal B.F."/>
            <person name="Arriagada G."/>
            <person name="Davis B.W."/>
            <person name="Ostrander E.A."/>
            <person name="Goff S.P."/>
            <person name="Metzger M.J."/>
        </authorList>
    </citation>
    <scope>NUCLEOTIDE SEQUENCE</scope>
    <source>
        <strain evidence="2">MELC-2E11</strain>
        <tissue evidence="2">Siphon/mantle</tissue>
    </source>
</reference>
<organism evidence="2 3">
    <name type="scientific">Mya arenaria</name>
    <name type="common">Soft-shell clam</name>
    <dbReference type="NCBI Taxonomy" id="6604"/>
    <lineage>
        <taxon>Eukaryota</taxon>
        <taxon>Metazoa</taxon>
        <taxon>Spiralia</taxon>
        <taxon>Lophotrochozoa</taxon>
        <taxon>Mollusca</taxon>
        <taxon>Bivalvia</taxon>
        <taxon>Autobranchia</taxon>
        <taxon>Heteroconchia</taxon>
        <taxon>Euheterodonta</taxon>
        <taxon>Imparidentia</taxon>
        <taxon>Neoheterodontei</taxon>
        <taxon>Myida</taxon>
        <taxon>Myoidea</taxon>
        <taxon>Myidae</taxon>
        <taxon>Mya</taxon>
    </lineage>
</organism>
<feature type="compositionally biased region" description="Polar residues" evidence="1">
    <location>
        <begin position="64"/>
        <end position="78"/>
    </location>
</feature>
<gene>
    <name evidence="2" type="ORF">MAR_013761</name>
</gene>
<keyword evidence="3" id="KW-1185">Reference proteome</keyword>
<name>A0ABY7G0U1_MYAAR</name>
<dbReference type="Proteomes" id="UP001164746">
    <property type="component" value="Chromosome 15"/>
</dbReference>
<dbReference type="EMBL" id="CP111026">
    <property type="protein sequence ID" value="WAR28057.1"/>
    <property type="molecule type" value="Genomic_DNA"/>
</dbReference>
<feature type="compositionally biased region" description="Polar residues" evidence="1">
    <location>
        <begin position="127"/>
        <end position="136"/>
    </location>
</feature>
<sequence>MCFDVISMDIKTCETAVSVSSGVESVQPTVQPSCTTGYSLVPDFDPHSLHVDSISPLATPDMQCASQQMPRNSPQMPRNSPHMPRSSPHMQRASPQMPRNSPHMPRSSPHMQRASPQMPRNSPHMPRSSSHMTRSYPSAPPMTILLHLRTKNI</sequence>
<evidence type="ECO:0000313" key="2">
    <source>
        <dbReference type="EMBL" id="WAR28057.1"/>
    </source>
</evidence>
<proteinExistence type="predicted"/>